<feature type="repeat" description="TPR" evidence="3">
    <location>
        <begin position="532"/>
        <end position="565"/>
    </location>
</feature>
<feature type="repeat" description="TPR" evidence="3">
    <location>
        <begin position="448"/>
        <end position="481"/>
    </location>
</feature>
<evidence type="ECO:0000313" key="6">
    <source>
        <dbReference type="EMBL" id="CAF1438042.1"/>
    </source>
</evidence>
<keyword evidence="4" id="KW-0963">Cytoplasm</keyword>
<dbReference type="Proteomes" id="UP000663852">
    <property type="component" value="Unassembled WGS sequence"/>
</dbReference>
<evidence type="ECO:0000256" key="1">
    <source>
        <dbReference type="ARBA" id="ARBA00022737"/>
    </source>
</evidence>
<feature type="repeat" description="TPR" evidence="3">
    <location>
        <begin position="406"/>
        <end position="439"/>
    </location>
</feature>
<comment type="subunit">
    <text evidence="4">Oligomeric complex composed of two heavy chains and two light chains.</text>
</comment>
<dbReference type="OrthoDB" id="19588at2759"/>
<dbReference type="InterPro" id="IPR019734">
    <property type="entry name" value="TPR_rpt"/>
</dbReference>
<dbReference type="EMBL" id="CAJNOR010002086">
    <property type="protein sequence ID" value="CAF1246083.1"/>
    <property type="molecule type" value="Genomic_DNA"/>
</dbReference>
<dbReference type="SUPFAM" id="SSF48452">
    <property type="entry name" value="TPR-like"/>
    <property type="match status" value="1"/>
</dbReference>
<sequence length="714" mass="81979">MTRVRCIVNTIDQFTDYDECAYFLEQIKDEKIFMIISGDLVEHVVPALHDTPQLDSIFVFCGNQTLNEQWVSTWPKVKGVFTNIELICQSLKKAALRCDQNFIRISLVPPNDTSATFNQNLNQLDHTFMYTQILKEILLEINNYGTKCVQDLAYYCREQSIDSGNIDKFEQEYRLQTPVWWYTYDCCLYPMLNRALRTLEVDTIVKMGFFIHDLHQQVQQLHNQQVSATTFVVYRGQGLSENNLQNIRKMKGGLLSFNNFLSTSKDPHVSFLFAESALSNPELVGILFQMTINPVISSAPFADLNEVSCYKDQEQEILFSMHTVFRIDGITQVDGSNRLWRVELTLTVDNDPQFNALTERIRQETTGSSGWSRLGQLLIKLGEFDQAERVYETLLDRNTSDECEMARLYYQLGRVKDMQGEYRTALTFYDKSLEIRERVLSSNDPDLACSYSSIGIVYYHMGDYSEALSSHEKALEIRQIVLPPNHPDLAYSYNSLGLVYDDMGDYTKALSCYEKDLEITAIALPPNHPDLATSYNNIGLVYRNMGDYSQALSYYGKALEIWKIVLPPNHANLAKPYIGIGVAYYNMGDYSEALSSHEKALEIRQMALPSNHSDLAYSYNNIGLVYRSMGHYSKALSFQEKALEIRQIALPPNHPDLATSYNDVGNVYDNMHNFSKALWFYERAVETGQRSLPPDHSHLQLYRRNLDNAKKNCK</sequence>
<evidence type="ECO:0000313" key="5">
    <source>
        <dbReference type="EMBL" id="CAF1246083.1"/>
    </source>
</evidence>
<comment type="caution">
    <text evidence="6">The sequence shown here is derived from an EMBL/GenBank/DDBJ whole genome shotgun (WGS) entry which is preliminary data.</text>
</comment>
<protein>
    <recommendedName>
        <fullName evidence="4">Kinesin light chain</fullName>
    </recommendedName>
</protein>
<comment type="function">
    <text evidence="4">Kinesin is a microtubule-associated force-producing protein that play a role in organelle transport.</text>
</comment>
<feature type="repeat" description="TPR" evidence="3">
    <location>
        <begin position="658"/>
        <end position="691"/>
    </location>
</feature>
<dbReference type="EMBL" id="CAJNOJ010000410">
    <property type="protein sequence ID" value="CAF1438042.1"/>
    <property type="molecule type" value="Genomic_DNA"/>
</dbReference>
<evidence type="ECO:0000313" key="8">
    <source>
        <dbReference type="Proteomes" id="UP000663852"/>
    </source>
</evidence>
<dbReference type="SUPFAM" id="SSF56399">
    <property type="entry name" value="ADP-ribosylation"/>
    <property type="match status" value="1"/>
</dbReference>
<dbReference type="SUPFAM" id="SSF81901">
    <property type="entry name" value="HCP-like"/>
    <property type="match status" value="1"/>
</dbReference>
<feature type="repeat" description="TPR" evidence="3">
    <location>
        <begin position="574"/>
        <end position="607"/>
    </location>
</feature>
<dbReference type="PRINTS" id="PR00381">
    <property type="entry name" value="KINESINLIGHT"/>
</dbReference>
<dbReference type="Proteomes" id="UP000663828">
    <property type="component" value="Unassembled WGS sequence"/>
</dbReference>
<comment type="subcellular location">
    <subcellularLocation>
        <location evidence="4">Cytoplasm</location>
        <location evidence="4">Cytoskeleton</location>
    </subcellularLocation>
</comment>
<feature type="repeat" description="TPR" evidence="3">
    <location>
        <begin position="490"/>
        <end position="523"/>
    </location>
</feature>
<accession>A0A815NDN2</accession>
<organism evidence="6 8">
    <name type="scientific">Adineta ricciae</name>
    <name type="common">Rotifer</name>
    <dbReference type="NCBI Taxonomy" id="249248"/>
    <lineage>
        <taxon>Eukaryota</taxon>
        <taxon>Metazoa</taxon>
        <taxon>Spiralia</taxon>
        <taxon>Gnathifera</taxon>
        <taxon>Rotifera</taxon>
        <taxon>Eurotatoria</taxon>
        <taxon>Bdelloidea</taxon>
        <taxon>Adinetida</taxon>
        <taxon>Adinetidae</taxon>
        <taxon>Adineta</taxon>
    </lineage>
</organism>
<feature type="repeat" description="TPR" evidence="3">
    <location>
        <begin position="616"/>
        <end position="649"/>
    </location>
</feature>
<keyword evidence="2 3" id="KW-0802">TPR repeat</keyword>
<reference evidence="6" key="1">
    <citation type="submission" date="2021-02" db="EMBL/GenBank/DDBJ databases">
        <authorList>
            <person name="Nowell W R."/>
        </authorList>
    </citation>
    <scope>NUCLEOTIDE SEQUENCE</scope>
</reference>
<dbReference type="Gene3D" id="3.90.176.10">
    <property type="entry name" value="Toxin ADP-ribosyltransferase, Chain A, domain 1"/>
    <property type="match status" value="1"/>
</dbReference>
<dbReference type="SMART" id="SM00028">
    <property type="entry name" value="TPR"/>
    <property type="match status" value="8"/>
</dbReference>
<keyword evidence="4" id="KW-0505">Motor protein</keyword>
<gene>
    <name evidence="6" type="ORF">EDS130_LOCUS38662</name>
    <name evidence="5" type="ORF">XAT740_LOCUS26001</name>
</gene>
<dbReference type="PROSITE" id="PS50005">
    <property type="entry name" value="TPR"/>
    <property type="match status" value="8"/>
</dbReference>
<keyword evidence="4" id="KW-0206">Cytoskeleton</keyword>
<dbReference type="PANTHER" id="PTHR45641">
    <property type="entry name" value="TETRATRICOPEPTIDE REPEAT PROTEIN (AFU_ORTHOLOGUE AFUA_6G03870)"/>
    <property type="match status" value="1"/>
</dbReference>
<evidence type="ECO:0000313" key="7">
    <source>
        <dbReference type="Proteomes" id="UP000663828"/>
    </source>
</evidence>
<keyword evidence="4" id="KW-0493">Microtubule</keyword>
<dbReference type="Pfam" id="PF13424">
    <property type="entry name" value="TPR_12"/>
    <property type="match status" value="4"/>
</dbReference>
<feature type="repeat" description="TPR" evidence="3">
    <location>
        <begin position="368"/>
        <end position="401"/>
    </location>
</feature>
<dbReference type="GO" id="GO:0005871">
    <property type="term" value="C:kinesin complex"/>
    <property type="evidence" value="ECO:0007669"/>
    <property type="project" value="UniProtKB-UniRule"/>
</dbReference>
<evidence type="ECO:0000256" key="4">
    <source>
        <dbReference type="RuleBase" id="RU367020"/>
    </source>
</evidence>
<dbReference type="PROSITE" id="PS50293">
    <property type="entry name" value="TPR_REGION"/>
    <property type="match status" value="5"/>
</dbReference>
<comment type="similarity">
    <text evidence="4">Belongs to the kinesin light chain family.</text>
</comment>
<proteinExistence type="inferred from homology"/>
<evidence type="ECO:0000256" key="3">
    <source>
        <dbReference type="PROSITE-ProRule" id="PRU00339"/>
    </source>
</evidence>
<evidence type="ECO:0000256" key="2">
    <source>
        <dbReference type="ARBA" id="ARBA00022803"/>
    </source>
</evidence>
<keyword evidence="1" id="KW-0677">Repeat</keyword>
<dbReference type="GO" id="GO:0005874">
    <property type="term" value="C:microtubule"/>
    <property type="evidence" value="ECO:0007669"/>
    <property type="project" value="UniProtKB-UniRule"/>
</dbReference>
<dbReference type="InterPro" id="IPR011990">
    <property type="entry name" value="TPR-like_helical_dom_sf"/>
</dbReference>
<dbReference type="Gene3D" id="1.25.40.10">
    <property type="entry name" value="Tetratricopeptide repeat domain"/>
    <property type="match status" value="2"/>
</dbReference>
<dbReference type="PANTHER" id="PTHR45641:SF1">
    <property type="entry name" value="AAA+ ATPASE DOMAIN-CONTAINING PROTEIN"/>
    <property type="match status" value="1"/>
</dbReference>
<name>A0A815NDN2_ADIRI</name>
<keyword evidence="7" id="KW-1185">Reference proteome</keyword>
<dbReference type="PROSITE" id="PS51996">
    <property type="entry name" value="TR_MART"/>
    <property type="match status" value="1"/>
</dbReference>
<dbReference type="AlphaFoldDB" id="A0A815NDN2"/>